<evidence type="ECO:0000313" key="2">
    <source>
        <dbReference type="EMBL" id="SFS92549.1"/>
    </source>
</evidence>
<gene>
    <name evidence="2" type="ORF">SAMN05660874_04222</name>
</gene>
<accession>A0A1I6TTH2</accession>
<feature type="domain" description="N-acetyltransferase" evidence="1">
    <location>
        <begin position="13"/>
        <end position="173"/>
    </location>
</feature>
<keyword evidence="2" id="KW-0012">Acyltransferase</keyword>
<keyword evidence="3" id="KW-1185">Reference proteome</keyword>
<dbReference type="InterPro" id="IPR000182">
    <property type="entry name" value="GNAT_dom"/>
</dbReference>
<dbReference type="InterPro" id="IPR052742">
    <property type="entry name" value="Mito_N-acetyltransferase"/>
</dbReference>
<dbReference type="STRING" id="95161.SAMN05660874_04222"/>
<dbReference type="Gene3D" id="3.40.630.30">
    <property type="match status" value="1"/>
</dbReference>
<sequence length="173" mass="18963">MRPIGGVVETGDMEIREAEAADWAGIWPFMRRIVAAGETYAWDRDLDEQTARQRWFPPAPWRTVVAVDGDRVLGTAISGPNREAQGAHVATASFMVDPDSGGRGVGRALGEHVLGRAQADGYRAMQFNAVVETNTRAVALWKSLGMEIAATLPEAFHHPTEGYVGLHVMYRLF</sequence>
<dbReference type="InterPro" id="IPR016181">
    <property type="entry name" value="Acyl_CoA_acyltransferase"/>
</dbReference>
<dbReference type="AlphaFoldDB" id="A0A1I6TTH2"/>
<reference evidence="3" key="1">
    <citation type="submission" date="2016-10" db="EMBL/GenBank/DDBJ databases">
        <authorList>
            <person name="Varghese N."/>
            <person name="Submissions S."/>
        </authorList>
    </citation>
    <scope>NUCLEOTIDE SEQUENCE [LARGE SCALE GENOMIC DNA]</scope>
    <source>
        <strain evidence="3">DSM 44771</strain>
    </source>
</reference>
<keyword evidence="2" id="KW-0808">Transferase</keyword>
<dbReference type="PANTHER" id="PTHR43138:SF1">
    <property type="entry name" value="N-ACETYLTRANSFERASE ACA1"/>
    <property type="match status" value="1"/>
</dbReference>
<proteinExistence type="predicted"/>
<evidence type="ECO:0000259" key="1">
    <source>
        <dbReference type="PROSITE" id="PS51186"/>
    </source>
</evidence>
<dbReference type="PANTHER" id="PTHR43138">
    <property type="entry name" value="ACETYLTRANSFERASE, GNAT FAMILY"/>
    <property type="match status" value="1"/>
</dbReference>
<dbReference type="PROSITE" id="PS51186">
    <property type="entry name" value="GNAT"/>
    <property type="match status" value="1"/>
</dbReference>
<dbReference type="GO" id="GO:0016747">
    <property type="term" value="F:acyltransferase activity, transferring groups other than amino-acyl groups"/>
    <property type="evidence" value="ECO:0007669"/>
    <property type="project" value="InterPro"/>
</dbReference>
<name>A0A1I6TTH2_9PSEU</name>
<dbReference type="SUPFAM" id="SSF55729">
    <property type="entry name" value="Acyl-CoA N-acyltransferases (Nat)"/>
    <property type="match status" value="1"/>
</dbReference>
<dbReference type="Pfam" id="PF00583">
    <property type="entry name" value="Acetyltransf_1"/>
    <property type="match status" value="1"/>
</dbReference>
<dbReference type="Proteomes" id="UP000198852">
    <property type="component" value="Unassembled WGS sequence"/>
</dbReference>
<dbReference type="CDD" id="cd04301">
    <property type="entry name" value="NAT_SF"/>
    <property type="match status" value="1"/>
</dbReference>
<protein>
    <submittedName>
        <fullName evidence="2">L-amino acid N-acyltransferase YncA</fullName>
    </submittedName>
</protein>
<dbReference type="EMBL" id="FOZX01000008">
    <property type="protein sequence ID" value="SFS92549.1"/>
    <property type="molecule type" value="Genomic_DNA"/>
</dbReference>
<evidence type="ECO:0000313" key="3">
    <source>
        <dbReference type="Proteomes" id="UP000198852"/>
    </source>
</evidence>
<organism evidence="2 3">
    <name type="scientific">Saccharopolyspora flava</name>
    <dbReference type="NCBI Taxonomy" id="95161"/>
    <lineage>
        <taxon>Bacteria</taxon>
        <taxon>Bacillati</taxon>
        <taxon>Actinomycetota</taxon>
        <taxon>Actinomycetes</taxon>
        <taxon>Pseudonocardiales</taxon>
        <taxon>Pseudonocardiaceae</taxon>
        <taxon>Saccharopolyspora</taxon>
    </lineage>
</organism>